<sequence length="343" mass="37723">MKILAIDTSCDETAAAITFDTKIVSNKIWSQAVLHASFGGVMPNLAQRQHQARIDWVIDCAIKNSELKIKNLDAIAVTVGPGLGIALGVGINKAKELAIKYNLPLIPINHVEGHLLSPFANAKELNAKFPMLGLVLSGGTTMLCLVKNIGDYEILAETSDDALGEALDKGARLLGLGYPGGAILEKIARLGNPNKYKLPIPLINDVVKNRFSYSGLKTAFVRLFSTIKDPNKQDVADLAASFQNVAFEHVLRVLEFQSKNQKFEIKNLLAGGGVINNIELRKRLRLLAKKHDMRVSFPYTKKLNGDNAGMIGVTAFLKIKNEKLKMKNFYDYDSVDRNPRLKL</sequence>
<keyword evidence="6" id="KW-0408">Iron</keyword>
<evidence type="ECO:0000256" key="2">
    <source>
        <dbReference type="ARBA" id="ARBA00022694"/>
    </source>
</evidence>
<proteinExistence type="inferred from homology"/>
<feature type="binding site" evidence="6">
    <location>
        <position position="168"/>
    </location>
    <ligand>
        <name>substrate</name>
    </ligand>
</feature>
<dbReference type="EMBL" id="LBOZ01000010">
    <property type="protein sequence ID" value="KKP46527.1"/>
    <property type="molecule type" value="Genomic_DNA"/>
</dbReference>
<evidence type="ECO:0000313" key="8">
    <source>
        <dbReference type="EMBL" id="KKP46527.1"/>
    </source>
</evidence>
<accession>A0A0G0CT85</accession>
<feature type="domain" description="Gcp-like" evidence="7">
    <location>
        <begin position="22"/>
        <end position="312"/>
    </location>
</feature>
<keyword evidence="3 6" id="KW-0479">Metal-binding</keyword>
<dbReference type="Gene3D" id="3.30.420.40">
    <property type="match status" value="2"/>
</dbReference>
<keyword evidence="6" id="KW-0963">Cytoplasm</keyword>
<evidence type="ECO:0000313" key="9">
    <source>
        <dbReference type="Proteomes" id="UP000033995"/>
    </source>
</evidence>
<protein>
    <recommendedName>
        <fullName evidence="6">tRNA N6-adenosine threonylcarbamoyltransferase</fullName>
        <ecNumber evidence="6">2.3.1.234</ecNumber>
    </recommendedName>
    <alternativeName>
        <fullName evidence="6">N6-L-threonylcarbamoyladenine synthase</fullName>
        <shortName evidence="6">t(6)A synthase</shortName>
    </alternativeName>
    <alternativeName>
        <fullName evidence="6">t(6)A37 threonylcarbamoyladenosine biosynthesis protein TsaD</fullName>
    </alternativeName>
    <alternativeName>
        <fullName evidence="6">tRNA threonylcarbamoyladenosine biosynthesis protein TsaD</fullName>
    </alternativeName>
</protein>
<keyword evidence="1 6" id="KW-0808">Transferase</keyword>
<gene>
    <name evidence="6" type="primary">tsaD</name>
    <name evidence="8" type="ORF">UR38_C0010G0038</name>
</gene>
<dbReference type="GO" id="GO:0061711">
    <property type="term" value="F:tRNA N(6)-L-threonylcarbamoyladenine synthase activity"/>
    <property type="evidence" value="ECO:0007669"/>
    <property type="project" value="UniProtKB-EC"/>
</dbReference>
<dbReference type="Pfam" id="PF00814">
    <property type="entry name" value="TsaD"/>
    <property type="match status" value="1"/>
</dbReference>
<evidence type="ECO:0000259" key="7">
    <source>
        <dbReference type="Pfam" id="PF00814"/>
    </source>
</evidence>
<comment type="function">
    <text evidence="6">Required for the formation of a threonylcarbamoyl group on adenosine at position 37 (t(6)A37) in tRNAs that read codons beginning with adenine. Is involved in the transfer of the threonylcarbamoyl moiety of threonylcarbamoyl-AMP (TC-AMP) to the N6 group of A37, together with TsaE and TsaB. TsaD likely plays a direct catalytic role in this reaction.</text>
</comment>
<dbReference type="FunFam" id="3.30.420.40:FF:000012">
    <property type="entry name" value="tRNA N6-adenosine threonylcarbamoyltransferase"/>
    <property type="match status" value="1"/>
</dbReference>
<dbReference type="GO" id="GO:0005737">
    <property type="term" value="C:cytoplasm"/>
    <property type="evidence" value="ECO:0007669"/>
    <property type="project" value="UniProtKB-SubCell"/>
</dbReference>
<name>A0A0G0CT85_9BACT</name>
<dbReference type="PRINTS" id="PR00789">
    <property type="entry name" value="OSIALOPTASE"/>
</dbReference>
<evidence type="ECO:0000256" key="3">
    <source>
        <dbReference type="ARBA" id="ARBA00022723"/>
    </source>
</evidence>
<comment type="cofactor">
    <cofactor evidence="6">
        <name>Fe(2+)</name>
        <dbReference type="ChEBI" id="CHEBI:29033"/>
    </cofactor>
    <text evidence="6">Binds 1 Fe(2+) ion per subunit.</text>
</comment>
<dbReference type="NCBIfam" id="TIGR00329">
    <property type="entry name" value="gcp_kae1"/>
    <property type="match status" value="1"/>
</dbReference>
<comment type="subcellular location">
    <subcellularLocation>
        <location evidence="6">Cytoplasm</location>
    </subcellularLocation>
</comment>
<evidence type="ECO:0000256" key="1">
    <source>
        <dbReference type="ARBA" id="ARBA00022679"/>
    </source>
</evidence>
<dbReference type="InterPro" id="IPR043129">
    <property type="entry name" value="ATPase_NBD"/>
</dbReference>
<dbReference type="EC" id="2.3.1.234" evidence="6"/>
<feature type="binding site" evidence="6">
    <location>
        <position position="181"/>
    </location>
    <ligand>
        <name>substrate</name>
    </ligand>
</feature>
<comment type="catalytic activity">
    <reaction evidence="5 6">
        <text>L-threonylcarbamoyladenylate + adenosine(37) in tRNA = N(6)-L-threonylcarbamoyladenosine(37) in tRNA + AMP + H(+)</text>
        <dbReference type="Rhea" id="RHEA:37059"/>
        <dbReference type="Rhea" id="RHEA-COMP:10162"/>
        <dbReference type="Rhea" id="RHEA-COMP:10163"/>
        <dbReference type="ChEBI" id="CHEBI:15378"/>
        <dbReference type="ChEBI" id="CHEBI:73682"/>
        <dbReference type="ChEBI" id="CHEBI:74411"/>
        <dbReference type="ChEBI" id="CHEBI:74418"/>
        <dbReference type="ChEBI" id="CHEBI:456215"/>
        <dbReference type="EC" id="2.3.1.234"/>
    </reaction>
</comment>
<dbReference type="InterPro" id="IPR017861">
    <property type="entry name" value="KAE1/TsaD"/>
</dbReference>
<keyword evidence="2 6" id="KW-0819">tRNA processing</keyword>
<feature type="binding site" evidence="6">
    <location>
        <position position="114"/>
    </location>
    <ligand>
        <name>Fe cation</name>
        <dbReference type="ChEBI" id="CHEBI:24875"/>
    </ligand>
</feature>
<evidence type="ECO:0000256" key="6">
    <source>
        <dbReference type="HAMAP-Rule" id="MF_01445"/>
    </source>
</evidence>
<dbReference type="GO" id="GO:0002949">
    <property type="term" value="P:tRNA threonylcarbamoyladenosine modification"/>
    <property type="evidence" value="ECO:0007669"/>
    <property type="project" value="UniProtKB-UniRule"/>
</dbReference>
<dbReference type="SUPFAM" id="SSF53067">
    <property type="entry name" value="Actin-like ATPase domain"/>
    <property type="match status" value="2"/>
</dbReference>
<dbReference type="HAMAP" id="MF_01445">
    <property type="entry name" value="TsaD"/>
    <property type="match status" value="1"/>
</dbReference>
<comment type="similarity">
    <text evidence="6">Belongs to the KAE1 / TsaD family.</text>
</comment>
<keyword evidence="4 6" id="KW-0012">Acyltransferase</keyword>
<dbReference type="GO" id="GO:0005506">
    <property type="term" value="F:iron ion binding"/>
    <property type="evidence" value="ECO:0007669"/>
    <property type="project" value="UniProtKB-UniRule"/>
</dbReference>
<dbReference type="PANTHER" id="PTHR11735:SF6">
    <property type="entry name" value="TRNA N6-ADENOSINE THREONYLCARBAMOYLTRANSFERASE, MITOCHONDRIAL"/>
    <property type="match status" value="1"/>
</dbReference>
<feature type="binding site" evidence="6">
    <location>
        <position position="306"/>
    </location>
    <ligand>
        <name>Fe cation</name>
        <dbReference type="ChEBI" id="CHEBI:24875"/>
    </ligand>
</feature>
<dbReference type="InterPro" id="IPR022450">
    <property type="entry name" value="TsaD"/>
</dbReference>
<evidence type="ECO:0000256" key="4">
    <source>
        <dbReference type="ARBA" id="ARBA00023315"/>
    </source>
</evidence>
<dbReference type="NCBIfam" id="TIGR03723">
    <property type="entry name" value="T6A_TsaD_YgjD"/>
    <property type="match status" value="1"/>
</dbReference>
<reference evidence="8 9" key="1">
    <citation type="journal article" date="2015" name="Nature">
        <title>rRNA introns, odd ribosomes, and small enigmatic genomes across a large radiation of phyla.</title>
        <authorList>
            <person name="Brown C.T."/>
            <person name="Hug L.A."/>
            <person name="Thomas B.C."/>
            <person name="Sharon I."/>
            <person name="Castelle C.J."/>
            <person name="Singh A."/>
            <person name="Wilkins M.J."/>
            <person name="Williams K.H."/>
            <person name="Banfield J.F."/>
        </authorList>
    </citation>
    <scope>NUCLEOTIDE SEQUENCE [LARGE SCALE GENOMIC DNA]</scope>
</reference>
<comment type="caution">
    <text evidence="8">The sequence shown here is derived from an EMBL/GenBank/DDBJ whole genome shotgun (WGS) entry which is preliminary data.</text>
</comment>
<organism evidence="8 9">
    <name type="scientific">Candidatus Woesebacteria bacterium GW2011_GWA2_33_28</name>
    <dbReference type="NCBI Taxonomy" id="1618561"/>
    <lineage>
        <taxon>Bacteria</taxon>
        <taxon>Candidatus Woeseibacteriota</taxon>
    </lineage>
</organism>
<feature type="binding site" evidence="6">
    <location>
        <position position="110"/>
    </location>
    <ligand>
        <name>Fe cation</name>
        <dbReference type="ChEBI" id="CHEBI:24875"/>
    </ligand>
</feature>
<feature type="binding site" evidence="6">
    <location>
        <position position="185"/>
    </location>
    <ligand>
        <name>substrate</name>
    </ligand>
</feature>
<feature type="binding site" evidence="6">
    <location>
        <position position="277"/>
    </location>
    <ligand>
        <name>substrate</name>
    </ligand>
</feature>
<dbReference type="AlphaFoldDB" id="A0A0G0CT85"/>
<dbReference type="Proteomes" id="UP000033995">
    <property type="component" value="Unassembled WGS sequence"/>
</dbReference>
<evidence type="ECO:0000256" key="5">
    <source>
        <dbReference type="ARBA" id="ARBA00048117"/>
    </source>
</evidence>
<dbReference type="PANTHER" id="PTHR11735">
    <property type="entry name" value="TRNA N6-ADENOSINE THREONYLCARBAMOYLTRANSFERASE"/>
    <property type="match status" value="1"/>
</dbReference>
<feature type="binding site" evidence="6">
    <location>
        <begin position="135"/>
        <end position="139"/>
    </location>
    <ligand>
        <name>substrate</name>
    </ligand>
</feature>
<dbReference type="PATRIC" id="fig|1618561.3.peg.926"/>
<dbReference type="InterPro" id="IPR000905">
    <property type="entry name" value="Gcp-like_dom"/>
</dbReference>